<dbReference type="EMBL" id="JARBDR010000657">
    <property type="protein sequence ID" value="KAJ8309557.1"/>
    <property type="molecule type" value="Genomic_DNA"/>
</dbReference>
<dbReference type="Proteomes" id="UP001217089">
    <property type="component" value="Unassembled WGS sequence"/>
</dbReference>
<evidence type="ECO:0000313" key="3">
    <source>
        <dbReference type="Proteomes" id="UP001217089"/>
    </source>
</evidence>
<keyword evidence="1" id="KW-1133">Transmembrane helix</keyword>
<sequence>MELSYRIVNRKTLIKNCLYTKVISDNVLLLTLTMENISIYLCIFNTCITIITPIYSLSTSPFYNMSTLVLLHFKQINNSHHNLDKAKINLKKFQDAIIWTLFDISVTEMLL</sequence>
<protein>
    <submittedName>
        <fullName evidence="2">Uncharacterized protein</fullName>
    </submittedName>
</protein>
<feature type="transmembrane region" description="Helical" evidence="1">
    <location>
        <begin position="37"/>
        <end position="57"/>
    </location>
</feature>
<evidence type="ECO:0000313" key="2">
    <source>
        <dbReference type="EMBL" id="KAJ8309557.1"/>
    </source>
</evidence>
<accession>A0ABQ9EZZ2</accession>
<proteinExistence type="predicted"/>
<name>A0ABQ9EZZ2_TEGGR</name>
<organism evidence="2 3">
    <name type="scientific">Tegillarca granosa</name>
    <name type="common">Malaysian cockle</name>
    <name type="synonym">Anadara granosa</name>
    <dbReference type="NCBI Taxonomy" id="220873"/>
    <lineage>
        <taxon>Eukaryota</taxon>
        <taxon>Metazoa</taxon>
        <taxon>Spiralia</taxon>
        <taxon>Lophotrochozoa</taxon>
        <taxon>Mollusca</taxon>
        <taxon>Bivalvia</taxon>
        <taxon>Autobranchia</taxon>
        <taxon>Pteriomorphia</taxon>
        <taxon>Arcoida</taxon>
        <taxon>Arcoidea</taxon>
        <taxon>Arcidae</taxon>
        <taxon>Tegillarca</taxon>
    </lineage>
</organism>
<keyword evidence="3" id="KW-1185">Reference proteome</keyword>
<keyword evidence="1" id="KW-0472">Membrane</keyword>
<comment type="caution">
    <text evidence="2">The sequence shown here is derived from an EMBL/GenBank/DDBJ whole genome shotgun (WGS) entry which is preliminary data.</text>
</comment>
<keyword evidence="1" id="KW-0812">Transmembrane</keyword>
<gene>
    <name evidence="2" type="ORF">KUTeg_014431</name>
</gene>
<evidence type="ECO:0000256" key="1">
    <source>
        <dbReference type="SAM" id="Phobius"/>
    </source>
</evidence>
<reference evidence="2 3" key="1">
    <citation type="submission" date="2022-12" db="EMBL/GenBank/DDBJ databases">
        <title>Chromosome-level genome of Tegillarca granosa.</title>
        <authorList>
            <person name="Kim J."/>
        </authorList>
    </citation>
    <scope>NUCLEOTIDE SEQUENCE [LARGE SCALE GENOMIC DNA]</scope>
    <source>
        <strain evidence="2">Teg-2019</strain>
        <tissue evidence="2">Adductor muscle</tissue>
    </source>
</reference>